<evidence type="ECO:0000256" key="8">
    <source>
        <dbReference type="ARBA" id="ARBA00022741"/>
    </source>
</evidence>
<keyword evidence="12" id="KW-0902">Two-component regulatory system</keyword>
<dbReference type="GO" id="GO:0004673">
    <property type="term" value="F:protein histidine kinase activity"/>
    <property type="evidence" value="ECO:0007669"/>
    <property type="project" value="UniProtKB-EC"/>
</dbReference>
<protein>
    <recommendedName>
        <fullName evidence="16">Heme sensor protein HssS</fullName>
        <ecNumber evidence="3">2.7.13.3</ecNumber>
    </recommendedName>
</protein>
<gene>
    <name evidence="20" type="primary">hssS_1</name>
    <name evidence="20" type="ORF">PAECIP111893_01380</name>
</gene>
<feature type="transmembrane region" description="Helical" evidence="17">
    <location>
        <begin position="6"/>
        <end position="32"/>
    </location>
</feature>
<dbReference type="InterPro" id="IPR036097">
    <property type="entry name" value="HisK_dim/P_sf"/>
</dbReference>
<comment type="caution">
    <text evidence="20">The sequence shown here is derived from an EMBL/GenBank/DDBJ whole genome shotgun (WGS) entry which is preliminary data.</text>
</comment>
<dbReference type="EMBL" id="CAKMMF010000006">
    <property type="protein sequence ID" value="CAH1200441.1"/>
    <property type="molecule type" value="Genomic_DNA"/>
</dbReference>
<dbReference type="InterPro" id="IPR004358">
    <property type="entry name" value="Sig_transdc_His_kin-like_C"/>
</dbReference>
<dbReference type="SMART" id="SM00304">
    <property type="entry name" value="HAMP"/>
    <property type="match status" value="1"/>
</dbReference>
<keyword evidence="11 17" id="KW-1133">Transmembrane helix</keyword>
<feature type="domain" description="HAMP" evidence="19">
    <location>
        <begin position="187"/>
        <end position="239"/>
    </location>
</feature>
<dbReference type="Gene3D" id="6.10.340.10">
    <property type="match status" value="1"/>
</dbReference>
<keyword evidence="14 17" id="KW-0472">Membrane</keyword>
<feature type="transmembrane region" description="Helical" evidence="17">
    <location>
        <begin position="163"/>
        <end position="186"/>
    </location>
</feature>
<dbReference type="PROSITE" id="PS50885">
    <property type="entry name" value="HAMP"/>
    <property type="match status" value="1"/>
</dbReference>
<keyword evidence="6 20" id="KW-0808">Transferase</keyword>
<proteinExistence type="predicted"/>
<evidence type="ECO:0000313" key="20">
    <source>
        <dbReference type="EMBL" id="CAH1200441.1"/>
    </source>
</evidence>
<dbReference type="SMART" id="SM00387">
    <property type="entry name" value="HATPase_c"/>
    <property type="match status" value="1"/>
</dbReference>
<dbReference type="InterPro" id="IPR036890">
    <property type="entry name" value="HATPase_C_sf"/>
</dbReference>
<keyword evidence="4" id="KW-1003">Cell membrane</keyword>
<comment type="catalytic activity">
    <reaction evidence="1">
        <text>ATP + protein L-histidine = ADP + protein N-phospho-L-histidine.</text>
        <dbReference type="EC" id="2.7.13.3"/>
    </reaction>
</comment>
<evidence type="ECO:0000256" key="2">
    <source>
        <dbReference type="ARBA" id="ARBA00004651"/>
    </source>
</evidence>
<dbReference type="CDD" id="cd06225">
    <property type="entry name" value="HAMP"/>
    <property type="match status" value="1"/>
</dbReference>
<keyword evidence="5" id="KW-0597">Phosphoprotein</keyword>
<dbReference type="EC" id="2.7.13.3" evidence="3"/>
<keyword evidence="8" id="KW-0547">Nucleotide-binding</keyword>
<evidence type="ECO:0000256" key="17">
    <source>
        <dbReference type="SAM" id="Phobius"/>
    </source>
</evidence>
<keyword evidence="21" id="KW-1185">Reference proteome</keyword>
<sequence length="475" mass="53714">MTTLYRQFIAAALFILMVSTIIGLIIANFFYLNVTKENTDKHQVAIAQETVNVLQQVHQSNSGFNSYLHSVAKLGYQIYVINENGEQFFFGEPFEDATLPEEALRVITHGEIYHGINNFSNNTFMMGHFANELKNTVGVPFSYEQQQYGLFIRPDIKLISTDIHTVLIVFILVIAIVNVLGMLWLAKKITRPITQLTEATKQIAKENYSYPLNIKRKDEIGQLSASFNLMQTQLAHNDLARITFINNVSHDFQSPLMNIQGYAELLKSASIKEEERYEFAGIIEKETKRLSNLTKQLLILTSLDQAAYPMKYKNFHLDAQLKEVIKKYRWRIEEGNLEISYKLPATTIRGDEELLAIVWDNLLTNAIKYNHAGGNIEISLLSEGNCIGVVFKDTGIGIEPDNMPQLFDKFFRVDSSRTKEGTGLGLSIVQQIVHLHHGQIDIASTSGKGSIFTIILPRPNNDTAALQSSSNQNMR</sequence>
<dbReference type="PRINTS" id="PR00344">
    <property type="entry name" value="BCTRLSENSOR"/>
</dbReference>
<evidence type="ECO:0000256" key="16">
    <source>
        <dbReference type="ARBA" id="ARBA00040841"/>
    </source>
</evidence>
<evidence type="ECO:0000256" key="5">
    <source>
        <dbReference type="ARBA" id="ARBA00022553"/>
    </source>
</evidence>
<evidence type="ECO:0000256" key="15">
    <source>
        <dbReference type="ARBA" id="ARBA00037219"/>
    </source>
</evidence>
<dbReference type="CDD" id="cd00082">
    <property type="entry name" value="HisKA"/>
    <property type="match status" value="1"/>
</dbReference>
<comment type="subcellular location">
    <subcellularLocation>
        <location evidence="2">Cell membrane</location>
        <topology evidence="2">Multi-pass membrane protein</topology>
    </subcellularLocation>
</comment>
<dbReference type="Pfam" id="PF02518">
    <property type="entry name" value="HATPase_c"/>
    <property type="match status" value="1"/>
</dbReference>
<evidence type="ECO:0000259" key="19">
    <source>
        <dbReference type="PROSITE" id="PS50885"/>
    </source>
</evidence>
<evidence type="ECO:0000259" key="18">
    <source>
        <dbReference type="PROSITE" id="PS50109"/>
    </source>
</evidence>
<dbReference type="SUPFAM" id="SSF47384">
    <property type="entry name" value="Homodimeric domain of signal transducing histidine kinase"/>
    <property type="match status" value="1"/>
</dbReference>
<evidence type="ECO:0000256" key="12">
    <source>
        <dbReference type="ARBA" id="ARBA00023012"/>
    </source>
</evidence>
<dbReference type="Pfam" id="PF00672">
    <property type="entry name" value="HAMP"/>
    <property type="match status" value="1"/>
</dbReference>
<dbReference type="Proteomes" id="UP000838686">
    <property type="component" value="Unassembled WGS sequence"/>
</dbReference>
<accession>A0ABM9C1S2</accession>
<evidence type="ECO:0000256" key="10">
    <source>
        <dbReference type="ARBA" id="ARBA00022840"/>
    </source>
</evidence>
<dbReference type="InterPro" id="IPR003661">
    <property type="entry name" value="HisK_dim/P_dom"/>
</dbReference>
<reference evidence="20" key="1">
    <citation type="submission" date="2022-01" db="EMBL/GenBank/DDBJ databases">
        <authorList>
            <person name="Criscuolo A."/>
        </authorList>
    </citation>
    <scope>NUCLEOTIDE SEQUENCE</scope>
    <source>
        <strain evidence="20">CIP111893</strain>
    </source>
</reference>
<keyword evidence="13" id="KW-0843">Virulence</keyword>
<evidence type="ECO:0000256" key="14">
    <source>
        <dbReference type="ARBA" id="ARBA00023136"/>
    </source>
</evidence>
<name>A0ABM9C1S2_9BACL</name>
<dbReference type="InterPro" id="IPR003660">
    <property type="entry name" value="HAMP_dom"/>
</dbReference>
<evidence type="ECO:0000256" key="11">
    <source>
        <dbReference type="ARBA" id="ARBA00022989"/>
    </source>
</evidence>
<feature type="domain" description="Histidine kinase" evidence="18">
    <location>
        <begin position="247"/>
        <end position="460"/>
    </location>
</feature>
<evidence type="ECO:0000256" key="4">
    <source>
        <dbReference type="ARBA" id="ARBA00022475"/>
    </source>
</evidence>
<evidence type="ECO:0000256" key="1">
    <source>
        <dbReference type="ARBA" id="ARBA00000085"/>
    </source>
</evidence>
<keyword evidence="10" id="KW-0067">ATP-binding</keyword>
<dbReference type="InterPro" id="IPR003594">
    <property type="entry name" value="HATPase_dom"/>
</dbReference>
<dbReference type="SUPFAM" id="SSF55874">
    <property type="entry name" value="ATPase domain of HSP90 chaperone/DNA topoisomerase II/histidine kinase"/>
    <property type="match status" value="1"/>
</dbReference>
<evidence type="ECO:0000313" key="21">
    <source>
        <dbReference type="Proteomes" id="UP000838686"/>
    </source>
</evidence>
<dbReference type="Gene3D" id="3.30.565.10">
    <property type="entry name" value="Histidine kinase-like ATPase, C-terminal domain"/>
    <property type="match status" value="1"/>
</dbReference>
<keyword evidence="9" id="KW-0418">Kinase</keyword>
<dbReference type="InterPro" id="IPR050398">
    <property type="entry name" value="HssS/ArlS-like"/>
</dbReference>
<evidence type="ECO:0000256" key="9">
    <source>
        <dbReference type="ARBA" id="ARBA00022777"/>
    </source>
</evidence>
<organism evidence="20 21">
    <name type="scientific">Paenibacillus plantiphilus</name>
    <dbReference type="NCBI Taxonomy" id="2905650"/>
    <lineage>
        <taxon>Bacteria</taxon>
        <taxon>Bacillati</taxon>
        <taxon>Bacillota</taxon>
        <taxon>Bacilli</taxon>
        <taxon>Bacillales</taxon>
        <taxon>Paenibacillaceae</taxon>
        <taxon>Paenibacillus</taxon>
    </lineage>
</organism>
<evidence type="ECO:0000256" key="7">
    <source>
        <dbReference type="ARBA" id="ARBA00022692"/>
    </source>
</evidence>
<evidence type="ECO:0000256" key="13">
    <source>
        <dbReference type="ARBA" id="ARBA00023026"/>
    </source>
</evidence>
<evidence type="ECO:0000256" key="6">
    <source>
        <dbReference type="ARBA" id="ARBA00022679"/>
    </source>
</evidence>
<dbReference type="PANTHER" id="PTHR45528:SF11">
    <property type="entry name" value="HISTIDINE KINASE"/>
    <property type="match status" value="1"/>
</dbReference>
<dbReference type="Gene3D" id="1.10.287.130">
    <property type="match status" value="1"/>
</dbReference>
<dbReference type="InterPro" id="IPR005467">
    <property type="entry name" value="His_kinase_dom"/>
</dbReference>
<dbReference type="Pfam" id="PF00512">
    <property type="entry name" value="HisKA"/>
    <property type="match status" value="1"/>
</dbReference>
<comment type="function">
    <text evidence="15">Member of the two-component regulatory system HssS/HssR involved in intracellular heme homeostasis and tempering of staphylococcal virulence. HssS functions as a heme sensor histidine kinase which is autophosphorylated at a histidine residue and transfers its phosphate group to an aspartate residue of HssR. HssR/HssS activates the expression of hrtAB, an efflux pump, in response to extracellular heme, hemin, hemoglobin or blood.</text>
</comment>
<evidence type="ECO:0000256" key="3">
    <source>
        <dbReference type="ARBA" id="ARBA00012438"/>
    </source>
</evidence>
<dbReference type="PROSITE" id="PS50109">
    <property type="entry name" value="HIS_KIN"/>
    <property type="match status" value="1"/>
</dbReference>
<dbReference type="SUPFAM" id="SSF158472">
    <property type="entry name" value="HAMP domain-like"/>
    <property type="match status" value="1"/>
</dbReference>
<dbReference type="SMART" id="SM00388">
    <property type="entry name" value="HisKA"/>
    <property type="match status" value="1"/>
</dbReference>
<keyword evidence="7 17" id="KW-0812">Transmembrane</keyword>
<dbReference type="RefSeq" id="WP_236339738.1">
    <property type="nucleotide sequence ID" value="NZ_CAKMMF010000006.1"/>
</dbReference>
<dbReference type="PANTHER" id="PTHR45528">
    <property type="entry name" value="SENSOR HISTIDINE KINASE CPXA"/>
    <property type="match status" value="1"/>
</dbReference>